<reference evidence="3 4" key="1">
    <citation type="submission" date="2024-02" db="EMBL/GenBank/DDBJ databases">
        <title>Seven novel Bacillus-like species.</title>
        <authorList>
            <person name="Liu G."/>
        </authorList>
    </citation>
    <scope>NUCLEOTIDE SEQUENCE [LARGE SCALE GENOMIC DNA]</scope>
    <source>
        <strain evidence="3 4">FJAT-52054</strain>
    </source>
</reference>
<feature type="transmembrane region" description="Helical" evidence="2">
    <location>
        <begin position="58"/>
        <end position="76"/>
    </location>
</feature>
<gene>
    <name evidence="3" type="ORF">WCV65_14535</name>
</gene>
<evidence type="ECO:0000313" key="3">
    <source>
        <dbReference type="EMBL" id="WXB95773.1"/>
    </source>
</evidence>
<keyword evidence="2" id="KW-1133">Transmembrane helix</keyword>
<evidence type="ECO:0000256" key="1">
    <source>
        <dbReference type="SAM" id="MobiDB-lite"/>
    </source>
</evidence>
<protein>
    <recommendedName>
        <fullName evidence="5">MFS transporter</fullName>
    </recommendedName>
</protein>
<accession>A0ABZ2NDE4</accession>
<dbReference type="RefSeq" id="WP_338777424.1">
    <property type="nucleotide sequence ID" value="NZ_CP147407.1"/>
</dbReference>
<evidence type="ECO:0000313" key="4">
    <source>
        <dbReference type="Proteomes" id="UP001377337"/>
    </source>
</evidence>
<feature type="region of interest" description="Disordered" evidence="1">
    <location>
        <begin position="386"/>
        <end position="405"/>
    </location>
</feature>
<dbReference type="Proteomes" id="UP001377337">
    <property type="component" value="Chromosome"/>
</dbReference>
<keyword evidence="2" id="KW-0812">Transmembrane</keyword>
<keyword evidence="2" id="KW-0472">Membrane</keyword>
<feature type="transmembrane region" description="Helical" evidence="2">
    <location>
        <begin position="35"/>
        <end position="52"/>
    </location>
</feature>
<keyword evidence="4" id="KW-1185">Reference proteome</keyword>
<organism evidence="3 4">
    <name type="scientific">Metabacillus sediminis</name>
    <dbReference type="NCBI Taxonomy" id="3117746"/>
    <lineage>
        <taxon>Bacteria</taxon>
        <taxon>Bacillati</taxon>
        <taxon>Bacillota</taxon>
        <taxon>Bacilli</taxon>
        <taxon>Bacillales</taxon>
        <taxon>Bacillaceae</taxon>
        <taxon>Metabacillus</taxon>
    </lineage>
</organism>
<sequence length="509" mass="58727">MDFISWNFILYLLAGLLIWVPVFLLIPFPLRAEGKWLITAVSFLLALMYLAGSQVMPIWQSVLVTALLLGMAAYFIHQKGAKFLAAEGYDHTDEDLYEESPFEREESNQYPEYEQFHNQNDDVKTNEDEIIDLDWFEEKPDDQERSLVEDENEEILETDWYIEETASSEEEFADKTETSVPFDSDPELLEEWFESHPDEEESGVTVDEEDLDSLNGRSFLEELSENNFDQEKEESLYDNLDTGEGTSLNSISEKDAVLIKEIAPVSAADVLMELAGEPEIDFTEEETEKREAEITDEEMKGFASWFEEDAVKDDLPVYDLDLDVLQPITNDAISDEEELSVGKAAEAESVMAFDSDSKSAEEEFEQEEAVEEKAAELQIPELYVQDIEENTDTGDSGDAYEEREVEQPLEEAVSIQKSMPDEFLEVLYNQLLELKETSLGYEFNAIMDKVLTSTIGIREYFVFVQLYLTYLEEKGQEIEFQNVYMEAMEYLESYPYLKEQLSWTKKQQQ</sequence>
<feature type="region of interest" description="Disordered" evidence="1">
    <location>
        <begin position="223"/>
        <end position="248"/>
    </location>
</feature>
<evidence type="ECO:0008006" key="5">
    <source>
        <dbReference type="Google" id="ProtNLM"/>
    </source>
</evidence>
<proteinExistence type="predicted"/>
<name>A0ABZ2NDE4_9BACI</name>
<dbReference type="EMBL" id="CP147407">
    <property type="protein sequence ID" value="WXB95773.1"/>
    <property type="molecule type" value="Genomic_DNA"/>
</dbReference>
<evidence type="ECO:0000256" key="2">
    <source>
        <dbReference type="SAM" id="Phobius"/>
    </source>
</evidence>
<feature type="transmembrane region" description="Helical" evidence="2">
    <location>
        <begin position="6"/>
        <end position="28"/>
    </location>
</feature>